<feature type="compositionally biased region" description="Basic residues" evidence="1">
    <location>
        <begin position="194"/>
        <end position="208"/>
    </location>
</feature>
<feature type="region of interest" description="Disordered" evidence="1">
    <location>
        <begin position="170"/>
        <end position="225"/>
    </location>
</feature>
<feature type="signal peptide" evidence="2">
    <location>
        <begin position="1"/>
        <end position="18"/>
    </location>
</feature>
<sequence>MNAFKTSAFICISSLALSKLNTSIFPTSPTNFSSAGCNMSMHKSTAFGNFGRLTKITSYSGSKNRKLATGTKVIDPQKMEEFNSAQPISVRPSRIPQHSLQYIQQLQKQAWGTMKRLHFSKYKREKSSSQFGFTHKVDVKRILETNDEEKPEKSQNKILCTPVSIPVGSPFNISGNKPMNKPETKSVLSSRPKSSTKSRAKSLRKSGKMRSYTSHENRSRKPKQL</sequence>
<gene>
    <name evidence="3" type="ORF">ECRASSUSDP1_LOCUS9175</name>
</gene>
<dbReference type="EMBL" id="CAMPGE010009011">
    <property type="protein sequence ID" value="CAI2367887.1"/>
    <property type="molecule type" value="Genomic_DNA"/>
</dbReference>
<keyword evidence="2" id="KW-0732">Signal</keyword>
<evidence type="ECO:0000313" key="3">
    <source>
        <dbReference type="EMBL" id="CAI2367887.1"/>
    </source>
</evidence>
<comment type="caution">
    <text evidence="3">The sequence shown here is derived from an EMBL/GenBank/DDBJ whole genome shotgun (WGS) entry which is preliminary data.</text>
</comment>
<evidence type="ECO:0000256" key="2">
    <source>
        <dbReference type="SAM" id="SignalP"/>
    </source>
</evidence>
<accession>A0AAD1XE78</accession>
<keyword evidence="4" id="KW-1185">Reference proteome</keyword>
<name>A0AAD1XE78_EUPCR</name>
<feature type="chain" id="PRO_5042041850" evidence="2">
    <location>
        <begin position="19"/>
        <end position="225"/>
    </location>
</feature>
<organism evidence="3 4">
    <name type="scientific">Euplotes crassus</name>
    <dbReference type="NCBI Taxonomy" id="5936"/>
    <lineage>
        <taxon>Eukaryota</taxon>
        <taxon>Sar</taxon>
        <taxon>Alveolata</taxon>
        <taxon>Ciliophora</taxon>
        <taxon>Intramacronucleata</taxon>
        <taxon>Spirotrichea</taxon>
        <taxon>Hypotrichia</taxon>
        <taxon>Euplotida</taxon>
        <taxon>Euplotidae</taxon>
        <taxon>Moneuplotes</taxon>
    </lineage>
</organism>
<evidence type="ECO:0000313" key="4">
    <source>
        <dbReference type="Proteomes" id="UP001295684"/>
    </source>
</evidence>
<protein>
    <submittedName>
        <fullName evidence="3">Uncharacterized protein</fullName>
    </submittedName>
</protein>
<reference evidence="3" key="1">
    <citation type="submission" date="2023-07" db="EMBL/GenBank/DDBJ databases">
        <authorList>
            <consortium name="AG Swart"/>
            <person name="Singh M."/>
            <person name="Singh A."/>
            <person name="Seah K."/>
            <person name="Emmerich C."/>
        </authorList>
    </citation>
    <scope>NUCLEOTIDE SEQUENCE</scope>
    <source>
        <strain evidence="3">DP1</strain>
    </source>
</reference>
<evidence type="ECO:0000256" key="1">
    <source>
        <dbReference type="SAM" id="MobiDB-lite"/>
    </source>
</evidence>
<proteinExistence type="predicted"/>
<dbReference type="AlphaFoldDB" id="A0AAD1XE78"/>
<dbReference type="Proteomes" id="UP001295684">
    <property type="component" value="Unassembled WGS sequence"/>
</dbReference>